<dbReference type="Proteomes" id="UP001145021">
    <property type="component" value="Unassembled WGS sequence"/>
</dbReference>
<accession>A0A9W7XKE4</accession>
<evidence type="ECO:0000313" key="1">
    <source>
        <dbReference type="EMBL" id="KAJ1645001.1"/>
    </source>
</evidence>
<keyword evidence="2" id="KW-1185">Reference proteome</keyword>
<reference evidence="1" key="1">
    <citation type="submission" date="2022-07" db="EMBL/GenBank/DDBJ databases">
        <title>Phylogenomic reconstructions and comparative analyses of Kickxellomycotina fungi.</title>
        <authorList>
            <person name="Reynolds N.K."/>
            <person name="Stajich J.E."/>
            <person name="Barry K."/>
            <person name="Grigoriev I.V."/>
            <person name="Crous P."/>
            <person name="Smith M.E."/>
        </authorList>
    </citation>
    <scope>NUCLEOTIDE SEQUENCE</scope>
    <source>
        <strain evidence="1">NBRC 105413</strain>
    </source>
</reference>
<sequence length="181" mass="19782">MFVSSPVSPASASALLARLNLGCIAATIPRSHPLRHCRNASILAHHKIHANTKVRTQLQPLGGTAPSILRGYPVHAPKGEPMFIDPLQFILKDVISPPQPLATSTAHAEEQLRFKTQRVFSLDKIADSLSSQKMPMSQKFLGTVVSEACSSRGERTIEVDVTPAQLHSILLMQKRNTPKRP</sequence>
<gene>
    <name evidence="1" type="ORF">LPJ64_003382</name>
</gene>
<dbReference type="EMBL" id="JANBOH010000130">
    <property type="protein sequence ID" value="KAJ1645001.1"/>
    <property type="molecule type" value="Genomic_DNA"/>
</dbReference>
<name>A0A9W7XKE4_9FUNG</name>
<protein>
    <submittedName>
        <fullName evidence="1">Uncharacterized protein</fullName>
    </submittedName>
</protein>
<feature type="non-terminal residue" evidence="1">
    <location>
        <position position="181"/>
    </location>
</feature>
<comment type="caution">
    <text evidence="1">The sequence shown here is derived from an EMBL/GenBank/DDBJ whole genome shotgun (WGS) entry which is preliminary data.</text>
</comment>
<organism evidence="1 2">
    <name type="scientific">Coemansia asiatica</name>
    <dbReference type="NCBI Taxonomy" id="1052880"/>
    <lineage>
        <taxon>Eukaryota</taxon>
        <taxon>Fungi</taxon>
        <taxon>Fungi incertae sedis</taxon>
        <taxon>Zoopagomycota</taxon>
        <taxon>Kickxellomycotina</taxon>
        <taxon>Kickxellomycetes</taxon>
        <taxon>Kickxellales</taxon>
        <taxon>Kickxellaceae</taxon>
        <taxon>Coemansia</taxon>
    </lineage>
</organism>
<proteinExistence type="predicted"/>
<dbReference type="AlphaFoldDB" id="A0A9W7XKE4"/>
<evidence type="ECO:0000313" key="2">
    <source>
        <dbReference type="Proteomes" id="UP001145021"/>
    </source>
</evidence>